<reference evidence="2" key="1">
    <citation type="submission" date="2022-01" db="EMBL/GenBank/DDBJ databases">
        <title>Genome Sequence Resource for Two Populations of Ditylenchus destructor, the Migratory Endoparasitic Phytonematode.</title>
        <authorList>
            <person name="Zhang H."/>
            <person name="Lin R."/>
            <person name="Xie B."/>
        </authorList>
    </citation>
    <scope>NUCLEOTIDE SEQUENCE</scope>
    <source>
        <strain evidence="2">BazhouSP</strain>
    </source>
</reference>
<keyword evidence="1" id="KW-0732">Signal</keyword>
<proteinExistence type="predicted"/>
<evidence type="ECO:0000313" key="3">
    <source>
        <dbReference type="Proteomes" id="UP001201812"/>
    </source>
</evidence>
<dbReference type="Proteomes" id="UP001201812">
    <property type="component" value="Unassembled WGS sequence"/>
</dbReference>
<sequence>MQYCIFFFVYFSLILNFVDTRHCEGDGNYVDKLLSEPKLEDPKWEERCNGLPHNLTMGDDEDVPDSACKRRYCPACVIALREYCAIKLTNCHKSCCRLYQQFTYSDDTQELCEKMNADCGGLCGQMENKSHLAIDLIDEGRATPYKLCQVLELC</sequence>
<gene>
    <name evidence="2" type="ORF">DdX_18092</name>
</gene>
<dbReference type="AlphaFoldDB" id="A0AAD4QV76"/>
<accession>A0AAD4QV76</accession>
<comment type="caution">
    <text evidence="2">The sequence shown here is derived from an EMBL/GenBank/DDBJ whole genome shotgun (WGS) entry which is preliminary data.</text>
</comment>
<evidence type="ECO:0000313" key="2">
    <source>
        <dbReference type="EMBL" id="KAI1698114.1"/>
    </source>
</evidence>
<keyword evidence="3" id="KW-1185">Reference proteome</keyword>
<protein>
    <submittedName>
        <fullName evidence="2">Uncharacterized protein</fullName>
    </submittedName>
</protein>
<evidence type="ECO:0000256" key="1">
    <source>
        <dbReference type="SAM" id="SignalP"/>
    </source>
</evidence>
<feature type="chain" id="PRO_5042130932" evidence="1">
    <location>
        <begin position="21"/>
        <end position="154"/>
    </location>
</feature>
<organism evidence="2 3">
    <name type="scientific">Ditylenchus destructor</name>
    <dbReference type="NCBI Taxonomy" id="166010"/>
    <lineage>
        <taxon>Eukaryota</taxon>
        <taxon>Metazoa</taxon>
        <taxon>Ecdysozoa</taxon>
        <taxon>Nematoda</taxon>
        <taxon>Chromadorea</taxon>
        <taxon>Rhabditida</taxon>
        <taxon>Tylenchina</taxon>
        <taxon>Tylenchomorpha</taxon>
        <taxon>Sphaerularioidea</taxon>
        <taxon>Anguinidae</taxon>
        <taxon>Anguininae</taxon>
        <taxon>Ditylenchus</taxon>
    </lineage>
</organism>
<name>A0AAD4QV76_9BILA</name>
<dbReference type="EMBL" id="JAKKPZ010000234">
    <property type="protein sequence ID" value="KAI1698114.1"/>
    <property type="molecule type" value="Genomic_DNA"/>
</dbReference>
<feature type="signal peptide" evidence="1">
    <location>
        <begin position="1"/>
        <end position="20"/>
    </location>
</feature>